<dbReference type="PROSITE" id="PS50995">
    <property type="entry name" value="HTH_MARR_2"/>
    <property type="match status" value="1"/>
</dbReference>
<organism evidence="5 6">
    <name type="scientific">Candidatus Enterocloster faecavium</name>
    <dbReference type="NCBI Taxonomy" id="2838560"/>
    <lineage>
        <taxon>Bacteria</taxon>
        <taxon>Bacillati</taxon>
        <taxon>Bacillota</taxon>
        <taxon>Clostridia</taxon>
        <taxon>Lachnospirales</taxon>
        <taxon>Lachnospiraceae</taxon>
        <taxon>Enterocloster</taxon>
    </lineage>
</organism>
<dbReference type="PRINTS" id="PR00598">
    <property type="entry name" value="HTHMARR"/>
</dbReference>
<proteinExistence type="predicted"/>
<evidence type="ECO:0000313" key="6">
    <source>
        <dbReference type="Proteomes" id="UP000886804"/>
    </source>
</evidence>
<evidence type="ECO:0000256" key="2">
    <source>
        <dbReference type="ARBA" id="ARBA00023125"/>
    </source>
</evidence>
<dbReference type="GO" id="GO:0003700">
    <property type="term" value="F:DNA-binding transcription factor activity"/>
    <property type="evidence" value="ECO:0007669"/>
    <property type="project" value="InterPro"/>
</dbReference>
<dbReference type="PANTHER" id="PTHR42756">
    <property type="entry name" value="TRANSCRIPTIONAL REGULATOR, MARR"/>
    <property type="match status" value="1"/>
</dbReference>
<dbReference type="PANTHER" id="PTHR42756:SF1">
    <property type="entry name" value="TRANSCRIPTIONAL REPRESSOR OF EMRAB OPERON"/>
    <property type="match status" value="1"/>
</dbReference>
<dbReference type="GO" id="GO:0003677">
    <property type="term" value="F:DNA binding"/>
    <property type="evidence" value="ECO:0007669"/>
    <property type="project" value="UniProtKB-KW"/>
</dbReference>
<keyword evidence="2" id="KW-0238">DNA-binding</keyword>
<comment type="caution">
    <text evidence="5">The sequence shown here is derived from an EMBL/GenBank/DDBJ whole genome shotgun (WGS) entry which is preliminary data.</text>
</comment>
<dbReference type="InterPro" id="IPR036390">
    <property type="entry name" value="WH_DNA-bd_sf"/>
</dbReference>
<dbReference type="InterPro" id="IPR000835">
    <property type="entry name" value="HTH_MarR-typ"/>
</dbReference>
<feature type="domain" description="HTH marR-type" evidence="4">
    <location>
        <begin position="11"/>
        <end position="146"/>
    </location>
</feature>
<keyword evidence="3" id="KW-0804">Transcription</keyword>
<sequence>MEKCDANQMVGGELLSTVNMMRRHIYNNRAEMEDPKNHPTSTQEWFLVYIVQRAGQDVFQKDLETQFNVRGSTATEILKAMERKGLILREPLPQNKRAKKITLTPKGLTICQENRRRIMEIENKLLTGFEEEEIRQLLEFLSRMQQNME</sequence>
<dbReference type="AlphaFoldDB" id="A0A9D2L7B8"/>
<dbReference type="Pfam" id="PF01047">
    <property type="entry name" value="MarR"/>
    <property type="match status" value="1"/>
</dbReference>
<keyword evidence="1" id="KW-0805">Transcription regulation</keyword>
<gene>
    <name evidence="5" type="ORF">H9716_05645</name>
</gene>
<evidence type="ECO:0000259" key="4">
    <source>
        <dbReference type="PROSITE" id="PS50995"/>
    </source>
</evidence>
<name>A0A9D2L7B8_9FIRM</name>
<dbReference type="PROSITE" id="PS01117">
    <property type="entry name" value="HTH_MARR_1"/>
    <property type="match status" value="1"/>
</dbReference>
<dbReference type="InterPro" id="IPR036388">
    <property type="entry name" value="WH-like_DNA-bd_sf"/>
</dbReference>
<evidence type="ECO:0000256" key="3">
    <source>
        <dbReference type="ARBA" id="ARBA00023163"/>
    </source>
</evidence>
<dbReference type="Proteomes" id="UP000886804">
    <property type="component" value="Unassembled WGS sequence"/>
</dbReference>
<accession>A0A9D2L7B8</accession>
<evidence type="ECO:0000256" key="1">
    <source>
        <dbReference type="ARBA" id="ARBA00023015"/>
    </source>
</evidence>
<dbReference type="SMART" id="SM00347">
    <property type="entry name" value="HTH_MARR"/>
    <property type="match status" value="1"/>
</dbReference>
<evidence type="ECO:0000313" key="5">
    <source>
        <dbReference type="EMBL" id="HJB07334.1"/>
    </source>
</evidence>
<dbReference type="Gene3D" id="1.10.10.10">
    <property type="entry name" value="Winged helix-like DNA-binding domain superfamily/Winged helix DNA-binding domain"/>
    <property type="match status" value="1"/>
</dbReference>
<reference evidence="5" key="2">
    <citation type="submission" date="2021-04" db="EMBL/GenBank/DDBJ databases">
        <authorList>
            <person name="Gilroy R."/>
        </authorList>
    </citation>
    <scope>NUCLEOTIDE SEQUENCE</scope>
    <source>
        <strain evidence="5">CHK188-4685</strain>
    </source>
</reference>
<dbReference type="InterPro" id="IPR023187">
    <property type="entry name" value="Tscrpt_reg_MarR-type_CS"/>
</dbReference>
<dbReference type="SUPFAM" id="SSF46785">
    <property type="entry name" value="Winged helix' DNA-binding domain"/>
    <property type="match status" value="1"/>
</dbReference>
<dbReference type="EMBL" id="DWYS01000067">
    <property type="protein sequence ID" value="HJB07334.1"/>
    <property type="molecule type" value="Genomic_DNA"/>
</dbReference>
<reference evidence="5" key="1">
    <citation type="journal article" date="2021" name="PeerJ">
        <title>Extensive microbial diversity within the chicken gut microbiome revealed by metagenomics and culture.</title>
        <authorList>
            <person name="Gilroy R."/>
            <person name="Ravi A."/>
            <person name="Getino M."/>
            <person name="Pursley I."/>
            <person name="Horton D.L."/>
            <person name="Alikhan N.F."/>
            <person name="Baker D."/>
            <person name="Gharbi K."/>
            <person name="Hall N."/>
            <person name="Watson M."/>
            <person name="Adriaenssens E.M."/>
            <person name="Foster-Nyarko E."/>
            <person name="Jarju S."/>
            <person name="Secka A."/>
            <person name="Antonio M."/>
            <person name="Oren A."/>
            <person name="Chaudhuri R.R."/>
            <person name="La Ragione R."/>
            <person name="Hildebrand F."/>
            <person name="Pallen M.J."/>
        </authorList>
    </citation>
    <scope>NUCLEOTIDE SEQUENCE</scope>
    <source>
        <strain evidence="5">CHK188-4685</strain>
    </source>
</reference>
<protein>
    <submittedName>
        <fullName evidence="5">MarR family transcriptional regulator</fullName>
    </submittedName>
</protein>